<dbReference type="Gene3D" id="1.10.10.60">
    <property type="entry name" value="Homeodomain-like"/>
    <property type="match status" value="1"/>
</dbReference>
<dbReference type="PRINTS" id="PR00032">
    <property type="entry name" value="HTHARAC"/>
</dbReference>
<dbReference type="InterPro" id="IPR053142">
    <property type="entry name" value="PchR_regulatory_protein"/>
</dbReference>
<keyword evidence="2" id="KW-0238">DNA-binding</keyword>
<evidence type="ECO:0000313" key="5">
    <source>
        <dbReference type="EMBL" id="QTH23299.1"/>
    </source>
</evidence>
<dbReference type="EMBL" id="CP059319">
    <property type="protein sequence ID" value="QTH23299.1"/>
    <property type="molecule type" value="Genomic_DNA"/>
</dbReference>
<keyword evidence="3" id="KW-0804">Transcription</keyword>
<dbReference type="AlphaFoldDB" id="A0A975D5X1"/>
<sequence length="361" mass="40836">MVSYYPSGGASEPSRHSVLERRDFVMRRMLGPIQDSGLGHWEQLELDPELTVWSVNAPAGFQDELCPFEANFIEFQFRFEGTIERRIGPNSIRLTAGSLFIGRQPEQKAVYNKVPGGDRNAHVTIFCTPRYIEQKFGDFRCGLRPHIADALGPAALQPFAMRVPLYPRLTRLAHDLARSHFTTTRRLVQAEGYVLVLIAEILAILEAAQDDSALPRRLSDRDFDKIHLVRERLIRGSFPSPSLKDLAREAGLGSTKLKTGFRALFGQSIFAFTHDLRMCHARDLLRRNDMSIARVAETVGYDYQQSFTVAFERYFGMLPSAYRRNPTALDQVDQQARWVAADNGIDPDRMFGVTAVRRDGG</sequence>
<reference evidence="5" key="2">
    <citation type="submission" date="2021-04" db="EMBL/GenBank/DDBJ databases">
        <title>Isolation and genomic analysis of the ibuprofen-degrading bacterium Sphingomonas strain MPO218.</title>
        <authorList>
            <person name="Aulestia M."/>
            <person name="Flores A."/>
            <person name="Mangas E.L."/>
            <person name="Perez-Pulido A.J."/>
            <person name="Santero E."/>
            <person name="Camacho E.M."/>
        </authorList>
    </citation>
    <scope>NUCLEOTIDE SEQUENCE</scope>
    <source>
        <strain evidence="5">MPO218</strain>
    </source>
</reference>
<evidence type="ECO:0000259" key="4">
    <source>
        <dbReference type="PROSITE" id="PS01124"/>
    </source>
</evidence>
<dbReference type="Proteomes" id="UP000664914">
    <property type="component" value="Chromosome"/>
</dbReference>
<dbReference type="PROSITE" id="PS00041">
    <property type="entry name" value="HTH_ARAC_FAMILY_1"/>
    <property type="match status" value="1"/>
</dbReference>
<reference evidence="5" key="1">
    <citation type="submission" date="2020-07" db="EMBL/GenBank/DDBJ databases">
        <authorList>
            <person name="Camacho E."/>
        </authorList>
    </citation>
    <scope>NUCLEOTIDE SEQUENCE</scope>
    <source>
        <strain evidence="5">MPO218</strain>
    </source>
</reference>
<evidence type="ECO:0000256" key="3">
    <source>
        <dbReference type="ARBA" id="ARBA00023163"/>
    </source>
</evidence>
<organism evidence="5 6">
    <name type="scientific">Rhizorhabdus wittichii</name>
    <dbReference type="NCBI Taxonomy" id="160791"/>
    <lineage>
        <taxon>Bacteria</taxon>
        <taxon>Pseudomonadati</taxon>
        <taxon>Pseudomonadota</taxon>
        <taxon>Alphaproteobacteria</taxon>
        <taxon>Sphingomonadales</taxon>
        <taxon>Sphingomonadaceae</taxon>
        <taxon>Rhizorhabdus</taxon>
    </lineage>
</organism>
<dbReference type="InterPro" id="IPR020449">
    <property type="entry name" value="Tscrpt_reg_AraC-type_HTH"/>
</dbReference>
<dbReference type="InterPro" id="IPR018060">
    <property type="entry name" value="HTH_AraC"/>
</dbReference>
<dbReference type="SMART" id="SM00342">
    <property type="entry name" value="HTH_ARAC"/>
    <property type="match status" value="1"/>
</dbReference>
<dbReference type="GO" id="GO:0043565">
    <property type="term" value="F:sequence-specific DNA binding"/>
    <property type="evidence" value="ECO:0007669"/>
    <property type="project" value="InterPro"/>
</dbReference>
<keyword evidence="1" id="KW-0805">Transcription regulation</keyword>
<accession>A0A975D5X1</accession>
<gene>
    <name evidence="5" type="ORF">HRJ34_07320</name>
</gene>
<dbReference type="PROSITE" id="PS01124">
    <property type="entry name" value="HTH_ARAC_FAMILY_2"/>
    <property type="match status" value="1"/>
</dbReference>
<feature type="domain" description="HTH araC/xylS-type" evidence="4">
    <location>
        <begin position="223"/>
        <end position="325"/>
    </location>
</feature>
<dbReference type="SUPFAM" id="SSF46689">
    <property type="entry name" value="Homeodomain-like"/>
    <property type="match status" value="1"/>
</dbReference>
<dbReference type="GO" id="GO:0003700">
    <property type="term" value="F:DNA-binding transcription factor activity"/>
    <property type="evidence" value="ECO:0007669"/>
    <property type="project" value="InterPro"/>
</dbReference>
<name>A0A975D5X1_9SPHN</name>
<dbReference type="PANTHER" id="PTHR47893:SF1">
    <property type="entry name" value="REGULATORY PROTEIN PCHR"/>
    <property type="match status" value="1"/>
</dbReference>
<dbReference type="PANTHER" id="PTHR47893">
    <property type="entry name" value="REGULATORY PROTEIN PCHR"/>
    <property type="match status" value="1"/>
</dbReference>
<proteinExistence type="predicted"/>
<dbReference type="InterPro" id="IPR018062">
    <property type="entry name" value="HTH_AraC-typ_CS"/>
</dbReference>
<dbReference type="Pfam" id="PF12833">
    <property type="entry name" value="HTH_18"/>
    <property type="match status" value="1"/>
</dbReference>
<evidence type="ECO:0000313" key="6">
    <source>
        <dbReference type="Proteomes" id="UP000664914"/>
    </source>
</evidence>
<protein>
    <submittedName>
        <fullName evidence="5">Helix-turn-helix transcriptional regulator</fullName>
    </submittedName>
</protein>
<evidence type="ECO:0000256" key="1">
    <source>
        <dbReference type="ARBA" id="ARBA00023015"/>
    </source>
</evidence>
<dbReference type="InterPro" id="IPR009057">
    <property type="entry name" value="Homeodomain-like_sf"/>
</dbReference>
<evidence type="ECO:0000256" key="2">
    <source>
        <dbReference type="ARBA" id="ARBA00023125"/>
    </source>
</evidence>